<dbReference type="Proteomes" id="UP001145742">
    <property type="component" value="Unassembled WGS sequence"/>
</dbReference>
<evidence type="ECO:0000313" key="3">
    <source>
        <dbReference type="Proteomes" id="UP001145742"/>
    </source>
</evidence>
<feature type="region of interest" description="Disordered" evidence="1">
    <location>
        <begin position="21"/>
        <end position="51"/>
    </location>
</feature>
<dbReference type="EMBL" id="WHWB01034462">
    <property type="protein sequence ID" value="KAJ7409608.1"/>
    <property type="molecule type" value="Genomic_DNA"/>
</dbReference>
<evidence type="ECO:0000256" key="1">
    <source>
        <dbReference type="SAM" id="MobiDB-lite"/>
    </source>
</evidence>
<comment type="caution">
    <text evidence="2">The sequence shown here is derived from an EMBL/GenBank/DDBJ whole genome shotgun (WGS) entry which is preliminary data.</text>
</comment>
<protein>
    <submittedName>
        <fullName evidence="2">Uncharacterized protein</fullName>
    </submittedName>
</protein>
<gene>
    <name evidence="2" type="ORF">WISP_113571</name>
</gene>
<feature type="region of interest" description="Disordered" evidence="1">
    <location>
        <begin position="203"/>
        <end position="285"/>
    </location>
</feature>
<sequence length="285" mass="31215">MELVSATCEKFEHLESELTAMDGKMKQPQVTGDPRHPGIPELHSPEAPQPLAAGGLPRPSVSILQPDEWVMLFQKYPCLLDTLIPWVQTRLRQIFMNNWMEAAIVKDTDMDIQSNHVIDENEFTTVTFLQQLICAAVQRCKRQARLLLAQQLHLPAQVPALLRALQAAPRMRSPTPPSLPWVGILADPHLLPLPLLLECKEPQEPKESVPGPSISHWGSEPSPNGHSDPQRHGPAALQLSSQQEDGTAWVTLEDASGIGQIGIGPPAGACASPQRLSALESQLSK</sequence>
<proteinExistence type="predicted"/>
<name>A0ABQ9D0A1_9PASS</name>
<keyword evidence="3" id="KW-1185">Reference proteome</keyword>
<accession>A0ABQ9D0A1</accession>
<feature type="compositionally biased region" description="Low complexity" evidence="1">
    <location>
        <begin position="255"/>
        <end position="273"/>
    </location>
</feature>
<reference evidence="2" key="1">
    <citation type="submission" date="2019-10" db="EMBL/GenBank/DDBJ databases">
        <authorList>
            <person name="Soares A.E.R."/>
            <person name="Aleixo A."/>
            <person name="Schneider P."/>
            <person name="Miyaki C.Y."/>
            <person name="Schneider M.P."/>
            <person name="Mello C."/>
            <person name="Vasconcelos A.T.R."/>
        </authorList>
    </citation>
    <scope>NUCLEOTIDE SEQUENCE</scope>
    <source>
        <tissue evidence="2">Muscle</tissue>
    </source>
</reference>
<organism evidence="2 3">
    <name type="scientific">Willisornis vidua</name>
    <name type="common">Xingu scale-backed antbird</name>
    <dbReference type="NCBI Taxonomy" id="1566151"/>
    <lineage>
        <taxon>Eukaryota</taxon>
        <taxon>Metazoa</taxon>
        <taxon>Chordata</taxon>
        <taxon>Craniata</taxon>
        <taxon>Vertebrata</taxon>
        <taxon>Euteleostomi</taxon>
        <taxon>Archelosauria</taxon>
        <taxon>Archosauria</taxon>
        <taxon>Dinosauria</taxon>
        <taxon>Saurischia</taxon>
        <taxon>Theropoda</taxon>
        <taxon>Coelurosauria</taxon>
        <taxon>Aves</taxon>
        <taxon>Neognathae</taxon>
        <taxon>Neoaves</taxon>
        <taxon>Telluraves</taxon>
        <taxon>Australaves</taxon>
        <taxon>Passeriformes</taxon>
        <taxon>Thamnophilidae</taxon>
        <taxon>Willisornis</taxon>
    </lineage>
</organism>
<evidence type="ECO:0000313" key="2">
    <source>
        <dbReference type="EMBL" id="KAJ7409608.1"/>
    </source>
</evidence>